<dbReference type="GO" id="GO:0030897">
    <property type="term" value="C:HOPS complex"/>
    <property type="evidence" value="ECO:0007669"/>
    <property type="project" value="TreeGrafter"/>
</dbReference>
<dbReference type="EMBL" id="CAAALY010054823">
    <property type="protein sequence ID" value="VEL22131.1"/>
    <property type="molecule type" value="Genomic_DNA"/>
</dbReference>
<dbReference type="GO" id="GO:0016197">
    <property type="term" value="P:endosomal transport"/>
    <property type="evidence" value="ECO:0007669"/>
    <property type="project" value="TreeGrafter"/>
</dbReference>
<dbReference type="OrthoDB" id="1792at2759"/>
<dbReference type="Proteomes" id="UP000784294">
    <property type="component" value="Unassembled WGS sequence"/>
</dbReference>
<sequence>MTAGGRFYLVTNVENGLVRQWAELPGVSKIPSYWHVLTLPNKSSTCTSKGPWILAARGRELYRIDVGVAELIDPSPAIKSMTHTSIHLIAISSNQQLVALYLDNGVLWIGDTAFQKCHCEIFLPDRIDAFNSGSKDSVDSTFQNPIKILWSTVCAVVLQWTNFVVLVGPHEDIYEFFYPEDVYLEQEDLSGRPGWMHFVRLILCIEEKLDPK</sequence>
<evidence type="ECO:0000313" key="2">
    <source>
        <dbReference type="EMBL" id="VEL22131.1"/>
    </source>
</evidence>
<accession>A0A448WWV2</accession>
<gene>
    <name evidence="2" type="ORF">PXEA_LOCUS15571</name>
</gene>
<dbReference type="GO" id="GO:0005768">
    <property type="term" value="C:endosome"/>
    <property type="evidence" value="ECO:0007669"/>
    <property type="project" value="TreeGrafter"/>
</dbReference>
<name>A0A448WWV2_9PLAT</name>
<dbReference type="GO" id="GO:0005765">
    <property type="term" value="C:lysosomal membrane"/>
    <property type="evidence" value="ECO:0007669"/>
    <property type="project" value="TreeGrafter"/>
</dbReference>
<dbReference type="InterPro" id="IPR006926">
    <property type="entry name" value="Vps16_N"/>
</dbReference>
<organism evidence="2 3">
    <name type="scientific">Protopolystoma xenopodis</name>
    <dbReference type="NCBI Taxonomy" id="117903"/>
    <lineage>
        <taxon>Eukaryota</taxon>
        <taxon>Metazoa</taxon>
        <taxon>Spiralia</taxon>
        <taxon>Lophotrochozoa</taxon>
        <taxon>Platyhelminthes</taxon>
        <taxon>Monogenea</taxon>
        <taxon>Polyopisthocotylea</taxon>
        <taxon>Polystomatidea</taxon>
        <taxon>Polystomatidae</taxon>
        <taxon>Protopolystoma</taxon>
    </lineage>
</organism>
<dbReference type="PANTHER" id="PTHR12811:SF0">
    <property type="entry name" value="VACUOLAR PROTEIN SORTING-ASSOCIATED PROTEIN 16 HOMOLOG"/>
    <property type="match status" value="1"/>
</dbReference>
<comment type="caution">
    <text evidence="2">The sequence shown here is derived from an EMBL/GenBank/DDBJ whole genome shotgun (WGS) entry which is preliminary data.</text>
</comment>
<feature type="domain" description="Vps16 N-terminal" evidence="1">
    <location>
        <begin position="1"/>
        <end position="187"/>
    </location>
</feature>
<dbReference type="Pfam" id="PF04841">
    <property type="entry name" value="Vps16_N"/>
    <property type="match status" value="1"/>
</dbReference>
<reference evidence="2" key="1">
    <citation type="submission" date="2018-11" db="EMBL/GenBank/DDBJ databases">
        <authorList>
            <consortium name="Pathogen Informatics"/>
        </authorList>
    </citation>
    <scope>NUCLEOTIDE SEQUENCE</scope>
</reference>
<dbReference type="PANTHER" id="PTHR12811">
    <property type="entry name" value="VACUOLAR PROTEIN SORTING VPS16"/>
    <property type="match status" value="1"/>
</dbReference>
<dbReference type="AlphaFoldDB" id="A0A448WWV2"/>
<proteinExistence type="predicted"/>
<dbReference type="GO" id="GO:0003779">
    <property type="term" value="F:actin binding"/>
    <property type="evidence" value="ECO:0007669"/>
    <property type="project" value="TreeGrafter"/>
</dbReference>
<dbReference type="GO" id="GO:0006886">
    <property type="term" value="P:intracellular protein transport"/>
    <property type="evidence" value="ECO:0007669"/>
    <property type="project" value="InterPro"/>
</dbReference>
<evidence type="ECO:0000313" key="3">
    <source>
        <dbReference type="Proteomes" id="UP000784294"/>
    </source>
</evidence>
<keyword evidence="3" id="KW-1185">Reference proteome</keyword>
<protein>
    <recommendedName>
        <fullName evidence="1">Vps16 N-terminal domain-containing protein</fullName>
    </recommendedName>
</protein>
<evidence type="ECO:0000259" key="1">
    <source>
        <dbReference type="Pfam" id="PF04841"/>
    </source>
</evidence>
<dbReference type="GO" id="GO:0042144">
    <property type="term" value="P:vacuole fusion, non-autophagic"/>
    <property type="evidence" value="ECO:0007669"/>
    <property type="project" value="TreeGrafter"/>
</dbReference>
<dbReference type="InterPro" id="IPR016534">
    <property type="entry name" value="VPS16"/>
</dbReference>